<feature type="region of interest" description="Disordered" evidence="1">
    <location>
        <begin position="28"/>
        <end position="48"/>
    </location>
</feature>
<dbReference type="AlphaFoldDB" id="A0A941CX12"/>
<dbReference type="EMBL" id="JAGSGD010000001">
    <property type="protein sequence ID" value="MBR7618231.1"/>
    <property type="molecule type" value="Genomic_DNA"/>
</dbReference>
<keyword evidence="4" id="KW-1185">Reference proteome</keyword>
<reference evidence="3" key="1">
    <citation type="submission" date="2021-04" db="EMBL/GenBank/DDBJ databases">
        <title>Draft genome assembly of strain Phenylobacterium sp. 20VBR1 using MiniION and Illumina platforms.</title>
        <authorList>
            <person name="Thomas F.A."/>
            <person name="Krishnan K.P."/>
            <person name="Sinha R.K."/>
        </authorList>
    </citation>
    <scope>NUCLEOTIDE SEQUENCE</scope>
    <source>
        <strain evidence="3">20VBR1</strain>
    </source>
</reference>
<dbReference type="RefSeq" id="WP_215338105.1">
    <property type="nucleotide sequence ID" value="NZ_JAGSGD010000001.1"/>
</dbReference>
<name>A0A941CX12_9CAUL</name>
<dbReference type="PROSITE" id="PS51257">
    <property type="entry name" value="PROKAR_LIPOPROTEIN"/>
    <property type="match status" value="1"/>
</dbReference>
<proteinExistence type="predicted"/>
<accession>A0A941CX12</accession>
<feature type="chain" id="PRO_5038110299" evidence="2">
    <location>
        <begin position="21"/>
        <end position="208"/>
    </location>
</feature>
<evidence type="ECO:0000313" key="3">
    <source>
        <dbReference type="EMBL" id="MBR7618231.1"/>
    </source>
</evidence>
<protein>
    <submittedName>
        <fullName evidence="3">Uncharacterized protein</fullName>
    </submittedName>
</protein>
<dbReference type="Proteomes" id="UP000622580">
    <property type="component" value="Unassembled WGS sequence"/>
</dbReference>
<organism evidence="3 4">
    <name type="scientific">Phenylobacterium glaciei</name>
    <dbReference type="NCBI Taxonomy" id="2803784"/>
    <lineage>
        <taxon>Bacteria</taxon>
        <taxon>Pseudomonadati</taxon>
        <taxon>Pseudomonadota</taxon>
        <taxon>Alphaproteobacteria</taxon>
        <taxon>Caulobacterales</taxon>
        <taxon>Caulobacteraceae</taxon>
        <taxon>Phenylobacterium</taxon>
    </lineage>
</organism>
<evidence type="ECO:0000256" key="1">
    <source>
        <dbReference type="SAM" id="MobiDB-lite"/>
    </source>
</evidence>
<gene>
    <name evidence="3" type="ORF">JKL49_02420</name>
</gene>
<comment type="caution">
    <text evidence="3">The sequence shown here is derived from an EMBL/GenBank/DDBJ whole genome shotgun (WGS) entry which is preliminary data.</text>
</comment>
<evidence type="ECO:0000256" key="2">
    <source>
        <dbReference type="SAM" id="SignalP"/>
    </source>
</evidence>
<feature type="signal peptide" evidence="2">
    <location>
        <begin position="1"/>
        <end position="20"/>
    </location>
</feature>
<sequence length="208" mass="22319">MSKRLLSATAAVLAAALALASCNKPSQEASAPVSPGLPTAPIPPPGPAPAATPVAHLTGFFHEPGLNLFGYYFAKAPVQFGNFKLRELHLGTAEEFASYEKGQRISPNYAPVMLEFDDVTSPQRENELGQPYHEVSRRVLPKAYKVTSEQVSFYGQDDVLGEVSFEGQLDAKALERVRGGAAEEPVLTGVLSAMGQKLNRAFVWFGGD</sequence>
<feature type="compositionally biased region" description="Pro residues" evidence="1">
    <location>
        <begin position="38"/>
        <end position="48"/>
    </location>
</feature>
<keyword evidence="2" id="KW-0732">Signal</keyword>
<evidence type="ECO:0000313" key="4">
    <source>
        <dbReference type="Proteomes" id="UP000622580"/>
    </source>
</evidence>